<proteinExistence type="predicted"/>
<accession>A0AAW2UGJ5</accession>
<gene>
    <name evidence="1" type="ORF">Slati_3471300</name>
</gene>
<evidence type="ECO:0008006" key="2">
    <source>
        <dbReference type="Google" id="ProtNLM"/>
    </source>
</evidence>
<comment type="caution">
    <text evidence="1">The sequence shown here is derived from an EMBL/GenBank/DDBJ whole genome shotgun (WGS) entry which is preliminary data.</text>
</comment>
<organism evidence="1">
    <name type="scientific">Sesamum latifolium</name>
    <dbReference type="NCBI Taxonomy" id="2727402"/>
    <lineage>
        <taxon>Eukaryota</taxon>
        <taxon>Viridiplantae</taxon>
        <taxon>Streptophyta</taxon>
        <taxon>Embryophyta</taxon>
        <taxon>Tracheophyta</taxon>
        <taxon>Spermatophyta</taxon>
        <taxon>Magnoliopsida</taxon>
        <taxon>eudicotyledons</taxon>
        <taxon>Gunneridae</taxon>
        <taxon>Pentapetalae</taxon>
        <taxon>asterids</taxon>
        <taxon>lamiids</taxon>
        <taxon>Lamiales</taxon>
        <taxon>Pedaliaceae</taxon>
        <taxon>Sesamum</taxon>
    </lineage>
</organism>
<reference evidence="1" key="2">
    <citation type="journal article" date="2024" name="Plant">
        <title>Genomic evolution and insights into agronomic trait innovations of Sesamum species.</title>
        <authorList>
            <person name="Miao H."/>
            <person name="Wang L."/>
            <person name="Qu L."/>
            <person name="Liu H."/>
            <person name="Sun Y."/>
            <person name="Le M."/>
            <person name="Wang Q."/>
            <person name="Wei S."/>
            <person name="Zheng Y."/>
            <person name="Lin W."/>
            <person name="Duan Y."/>
            <person name="Cao H."/>
            <person name="Xiong S."/>
            <person name="Wang X."/>
            <person name="Wei L."/>
            <person name="Li C."/>
            <person name="Ma Q."/>
            <person name="Ju M."/>
            <person name="Zhao R."/>
            <person name="Li G."/>
            <person name="Mu C."/>
            <person name="Tian Q."/>
            <person name="Mei H."/>
            <person name="Zhang T."/>
            <person name="Gao T."/>
            <person name="Zhang H."/>
        </authorList>
    </citation>
    <scope>NUCLEOTIDE SEQUENCE</scope>
    <source>
        <strain evidence="1">KEN1</strain>
    </source>
</reference>
<protein>
    <recommendedName>
        <fullName evidence="2">Reverse transcriptase Ty1/copia-type domain-containing protein</fullName>
    </recommendedName>
</protein>
<evidence type="ECO:0000313" key="1">
    <source>
        <dbReference type="EMBL" id="KAL0416394.1"/>
    </source>
</evidence>
<name>A0AAW2UGJ5_9LAMI</name>
<reference evidence="1" key="1">
    <citation type="submission" date="2020-06" db="EMBL/GenBank/DDBJ databases">
        <authorList>
            <person name="Li T."/>
            <person name="Hu X."/>
            <person name="Zhang T."/>
            <person name="Song X."/>
            <person name="Zhang H."/>
            <person name="Dai N."/>
            <person name="Sheng W."/>
            <person name="Hou X."/>
            <person name="Wei L."/>
        </authorList>
    </citation>
    <scope>NUCLEOTIDE SEQUENCE</scope>
    <source>
        <strain evidence="1">KEN1</strain>
        <tissue evidence="1">Leaf</tissue>
    </source>
</reference>
<sequence>MGEASYIIGIKIYRDRSKRMLTQSSYIEKVLKIFKMENLERGLLPMRHGIKLSKKQSPKTEEELKRMSDIPYASAVGSIHMLSSAPGPIERSSRDRPGK</sequence>
<dbReference type="AlphaFoldDB" id="A0AAW2UGJ5"/>
<dbReference type="EMBL" id="JACGWN010000012">
    <property type="protein sequence ID" value="KAL0416394.1"/>
    <property type="molecule type" value="Genomic_DNA"/>
</dbReference>